<protein>
    <recommendedName>
        <fullName evidence="3">DZANK-type domain-containing protein</fullName>
    </recommendedName>
</protein>
<feature type="domain" description="DZANK-type" evidence="3">
    <location>
        <begin position="95"/>
        <end position="138"/>
    </location>
</feature>
<keyword evidence="2" id="KW-0812">Transmembrane</keyword>
<keyword evidence="2" id="KW-1133">Transmembrane helix</keyword>
<evidence type="ECO:0000313" key="5">
    <source>
        <dbReference type="Proteomes" id="UP000179279"/>
    </source>
</evidence>
<evidence type="ECO:0000313" key="4">
    <source>
        <dbReference type="EMBL" id="OGY31444.1"/>
    </source>
</evidence>
<evidence type="ECO:0000256" key="2">
    <source>
        <dbReference type="SAM" id="Phobius"/>
    </source>
</evidence>
<sequence>MVEVISFLTSSLTITLLVAYVFALWAALVLWTWFDVSDRTENALYRLGAVLIVATGSVLGFAIYLLLRPGSTKDEIQMRRVEEAILSSQAHLYTCPECFSVIKEEYLYCTNCAVKLVEACGNCSSNINITWNVCPYCGTKQPRETVEKPKEQPQVAPGLASQKRVRTAALFSSIFSYLNKVRNERAGSRPTKTAAKKTKKSTRSSRKRKS</sequence>
<dbReference type="Pfam" id="PF12773">
    <property type="entry name" value="DZR"/>
    <property type="match status" value="1"/>
</dbReference>
<keyword evidence="2" id="KW-0472">Membrane</keyword>
<dbReference type="Proteomes" id="UP000179279">
    <property type="component" value="Unassembled WGS sequence"/>
</dbReference>
<evidence type="ECO:0000259" key="3">
    <source>
        <dbReference type="Pfam" id="PF12773"/>
    </source>
</evidence>
<proteinExistence type="predicted"/>
<dbReference type="InterPro" id="IPR025874">
    <property type="entry name" value="DZR"/>
</dbReference>
<accession>A0A1G1WUP8</accession>
<feature type="transmembrane region" description="Helical" evidence="2">
    <location>
        <begin position="46"/>
        <end position="67"/>
    </location>
</feature>
<evidence type="ECO:0000256" key="1">
    <source>
        <dbReference type="SAM" id="MobiDB-lite"/>
    </source>
</evidence>
<name>A0A1G1WUP8_9BACT</name>
<comment type="caution">
    <text evidence="4">The sequence shown here is derived from an EMBL/GenBank/DDBJ whole genome shotgun (WGS) entry which is preliminary data.</text>
</comment>
<dbReference type="AlphaFoldDB" id="A0A1G1WUP8"/>
<dbReference type="EMBL" id="MHDA01000031">
    <property type="protein sequence ID" value="OGY31444.1"/>
    <property type="molecule type" value="Genomic_DNA"/>
</dbReference>
<gene>
    <name evidence="4" type="ORF">A3A57_00970</name>
</gene>
<feature type="region of interest" description="Disordered" evidence="1">
    <location>
        <begin position="185"/>
        <end position="210"/>
    </location>
</feature>
<feature type="transmembrane region" description="Helical" evidence="2">
    <location>
        <begin position="12"/>
        <end position="34"/>
    </location>
</feature>
<organism evidence="4 5">
    <name type="scientific">Candidatus Woykebacteria bacterium RIFCSPLOWO2_01_FULL_41_12</name>
    <dbReference type="NCBI Taxonomy" id="1802604"/>
    <lineage>
        <taxon>Bacteria</taxon>
        <taxon>Candidatus Woykeibacteriota</taxon>
    </lineage>
</organism>
<feature type="compositionally biased region" description="Basic residues" evidence="1">
    <location>
        <begin position="194"/>
        <end position="210"/>
    </location>
</feature>
<reference evidence="4 5" key="1">
    <citation type="journal article" date="2016" name="Nat. Commun.">
        <title>Thousands of microbial genomes shed light on interconnected biogeochemical processes in an aquifer system.</title>
        <authorList>
            <person name="Anantharaman K."/>
            <person name="Brown C.T."/>
            <person name="Hug L.A."/>
            <person name="Sharon I."/>
            <person name="Castelle C.J."/>
            <person name="Probst A.J."/>
            <person name="Thomas B.C."/>
            <person name="Singh A."/>
            <person name="Wilkins M.J."/>
            <person name="Karaoz U."/>
            <person name="Brodie E.L."/>
            <person name="Williams K.H."/>
            <person name="Hubbard S.S."/>
            <person name="Banfield J.F."/>
        </authorList>
    </citation>
    <scope>NUCLEOTIDE SEQUENCE [LARGE SCALE GENOMIC DNA]</scope>
</reference>